<reference evidence="3" key="1">
    <citation type="submission" date="2023-06" db="EMBL/GenBank/DDBJ databases">
        <title>MT1 and MT2 Draft Genomes of Novel Species.</title>
        <authorList>
            <person name="Venkateswaran K."/>
        </authorList>
    </citation>
    <scope>NUCLEOTIDE SEQUENCE</scope>
    <source>
        <strain evidence="3">F6_8S_P_1B</strain>
    </source>
</reference>
<feature type="chain" id="PRO_5045919083" description="Lipoprotein" evidence="2">
    <location>
        <begin position="25"/>
        <end position="204"/>
    </location>
</feature>
<evidence type="ECO:0000313" key="4">
    <source>
        <dbReference type="Proteomes" id="UP001174208"/>
    </source>
</evidence>
<name>A0ABT8K685_9MICO</name>
<comment type="caution">
    <text evidence="3">The sequence shown here is derived from an EMBL/GenBank/DDBJ whole genome shotgun (WGS) entry which is preliminary data.</text>
</comment>
<evidence type="ECO:0000313" key="3">
    <source>
        <dbReference type="EMBL" id="MDN4612969.1"/>
    </source>
</evidence>
<evidence type="ECO:0000256" key="2">
    <source>
        <dbReference type="SAM" id="SignalP"/>
    </source>
</evidence>
<accession>A0ABT8K685</accession>
<keyword evidence="2" id="KW-0732">Signal</keyword>
<dbReference type="Proteomes" id="UP001174208">
    <property type="component" value="Unassembled WGS sequence"/>
</dbReference>
<feature type="compositionally biased region" description="Low complexity" evidence="1">
    <location>
        <begin position="29"/>
        <end position="40"/>
    </location>
</feature>
<keyword evidence="4" id="KW-1185">Reference proteome</keyword>
<protein>
    <recommendedName>
        <fullName evidence="5">Lipoprotein</fullName>
    </recommendedName>
</protein>
<dbReference type="EMBL" id="JAROCF010000001">
    <property type="protein sequence ID" value="MDN4612969.1"/>
    <property type="molecule type" value="Genomic_DNA"/>
</dbReference>
<dbReference type="PROSITE" id="PS51257">
    <property type="entry name" value="PROKAR_LIPOPROTEIN"/>
    <property type="match status" value="1"/>
</dbReference>
<organism evidence="3 4">
    <name type="scientific">Leifsonia williamsii</name>
    <dbReference type="NCBI Taxonomy" id="3035919"/>
    <lineage>
        <taxon>Bacteria</taxon>
        <taxon>Bacillati</taxon>
        <taxon>Actinomycetota</taxon>
        <taxon>Actinomycetes</taxon>
        <taxon>Micrococcales</taxon>
        <taxon>Microbacteriaceae</taxon>
        <taxon>Leifsonia</taxon>
    </lineage>
</organism>
<evidence type="ECO:0000256" key="1">
    <source>
        <dbReference type="SAM" id="MobiDB-lite"/>
    </source>
</evidence>
<proteinExistence type="predicted"/>
<sequence>MHGLASRRHLAVVASIVVIAPFTAGCASTASSPSRSTPARGEAPHLTGPWAAEFQREYERATTEAIRAALADGTISDQEYAEMRAAYTECLKAGGITLTRYDQFGSETSFKPPLTADTAHKAAQECSETSGEFPIAFLYWNARTNPANTDQVPLIVECFKRNGLVEKGYTVQDYYAGDFSFETNQEKSEKAQRCNTDPSGRLGG</sequence>
<feature type="region of interest" description="Disordered" evidence="1">
    <location>
        <begin position="29"/>
        <end position="48"/>
    </location>
</feature>
<evidence type="ECO:0008006" key="5">
    <source>
        <dbReference type="Google" id="ProtNLM"/>
    </source>
</evidence>
<feature type="signal peptide" evidence="2">
    <location>
        <begin position="1"/>
        <end position="24"/>
    </location>
</feature>
<dbReference type="RefSeq" id="WP_301209785.1">
    <property type="nucleotide sequence ID" value="NZ_JAROCF010000001.1"/>
</dbReference>
<gene>
    <name evidence="3" type="ORF">P5G50_00775</name>
</gene>